<accession>A0AAE0Z5H1</accession>
<sequence>MSGEGKETKELQLFGLYEGQEFSVSFARSETATVADLAQEVHSHTGLQPHRQRIEYRGIVFDPPDTDKWAPLLDDLNFRSGDHFDVSKTARPLNAAETATTLKEASVTLQTFTSNLEALEEKKALVHQGYVESGNQLMALAGIRQSADLIKDKLMVLIKDLNALHLDHRNYEGQARRRDTVDSAQRQMDKCGALSVNIFHKLAQSQDLARTGKLYASDPMLAACRPRKQPKRAN</sequence>
<dbReference type="GO" id="GO:0051087">
    <property type="term" value="F:protein-folding chaperone binding"/>
    <property type="evidence" value="ECO:0007669"/>
    <property type="project" value="InterPro"/>
</dbReference>
<dbReference type="InterPro" id="IPR036533">
    <property type="entry name" value="BAG_dom_sf"/>
</dbReference>
<evidence type="ECO:0000313" key="1">
    <source>
        <dbReference type="EMBL" id="KAK3762282.1"/>
    </source>
</evidence>
<reference evidence="1" key="1">
    <citation type="journal article" date="2023" name="G3 (Bethesda)">
        <title>A reference genome for the long-term kleptoplast-retaining sea slug Elysia crispata morphotype clarki.</title>
        <authorList>
            <person name="Eastman K.E."/>
            <person name="Pendleton A.L."/>
            <person name="Shaikh M.A."/>
            <person name="Suttiyut T."/>
            <person name="Ogas R."/>
            <person name="Tomko P."/>
            <person name="Gavelis G."/>
            <person name="Widhalm J.R."/>
            <person name="Wisecaver J.H."/>
        </authorList>
    </citation>
    <scope>NUCLEOTIDE SEQUENCE</scope>
    <source>
        <strain evidence="1">ECLA1</strain>
    </source>
</reference>
<dbReference type="EMBL" id="JAWDGP010004731">
    <property type="protein sequence ID" value="KAK3762282.1"/>
    <property type="molecule type" value="Genomic_DNA"/>
</dbReference>
<name>A0AAE0Z5H1_9GAST</name>
<proteinExistence type="predicted"/>
<gene>
    <name evidence="1" type="ORF">RRG08_037932</name>
</gene>
<dbReference type="CDD" id="cd17039">
    <property type="entry name" value="Ubl_ubiquitin_like"/>
    <property type="match status" value="1"/>
</dbReference>
<dbReference type="Gene3D" id="3.10.20.90">
    <property type="entry name" value="Phosphatidylinositol 3-kinase Catalytic Subunit, Chain A, domain 1"/>
    <property type="match status" value="1"/>
</dbReference>
<dbReference type="InterPro" id="IPR029071">
    <property type="entry name" value="Ubiquitin-like_domsf"/>
</dbReference>
<evidence type="ECO:0000313" key="2">
    <source>
        <dbReference type="Proteomes" id="UP001283361"/>
    </source>
</evidence>
<dbReference type="AlphaFoldDB" id="A0AAE0Z5H1"/>
<dbReference type="SUPFAM" id="SSF54236">
    <property type="entry name" value="Ubiquitin-like"/>
    <property type="match status" value="1"/>
</dbReference>
<dbReference type="Proteomes" id="UP001283361">
    <property type="component" value="Unassembled WGS sequence"/>
</dbReference>
<keyword evidence="2" id="KW-1185">Reference proteome</keyword>
<organism evidence="1 2">
    <name type="scientific">Elysia crispata</name>
    <name type="common">lettuce slug</name>
    <dbReference type="NCBI Taxonomy" id="231223"/>
    <lineage>
        <taxon>Eukaryota</taxon>
        <taxon>Metazoa</taxon>
        <taxon>Spiralia</taxon>
        <taxon>Lophotrochozoa</taxon>
        <taxon>Mollusca</taxon>
        <taxon>Gastropoda</taxon>
        <taxon>Heterobranchia</taxon>
        <taxon>Euthyneura</taxon>
        <taxon>Panpulmonata</taxon>
        <taxon>Sacoglossa</taxon>
        <taxon>Placobranchoidea</taxon>
        <taxon>Plakobranchidae</taxon>
        <taxon>Elysia</taxon>
    </lineage>
</organism>
<comment type="caution">
    <text evidence="1">The sequence shown here is derived from an EMBL/GenBank/DDBJ whole genome shotgun (WGS) entry which is preliminary data.</text>
</comment>
<dbReference type="Gene3D" id="1.20.58.120">
    <property type="entry name" value="BAG domain"/>
    <property type="match status" value="1"/>
</dbReference>
<protein>
    <submittedName>
        <fullName evidence="1">Uncharacterized protein</fullName>
    </submittedName>
</protein>